<dbReference type="AlphaFoldDB" id="A0A1C3RKM6"/>
<evidence type="ECO:0000313" key="3">
    <source>
        <dbReference type="EMBL" id="SCA57803.1"/>
    </source>
</evidence>
<keyword evidence="4" id="KW-1185">Reference proteome</keyword>
<dbReference type="Proteomes" id="UP000231658">
    <property type="component" value="Unassembled WGS sequence"/>
</dbReference>
<gene>
    <name evidence="3" type="ORF">MTBPR1_70075</name>
</gene>
<name>A0A1C3RKM6_9PROT</name>
<dbReference type="InterPro" id="IPR007825">
    <property type="entry name" value="Major_OMP_Legionella"/>
</dbReference>
<organism evidence="3 4">
    <name type="scientific">Candidatus Terasakiella magnetica</name>
    <dbReference type="NCBI Taxonomy" id="1867952"/>
    <lineage>
        <taxon>Bacteria</taxon>
        <taxon>Pseudomonadati</taxon>
        <taxon>Pseudomonadota</taxon>
        <taxon>Alphaproteobacteria</taxon>
        <taxon>Rhodospirillales</taxon>
        <taxon>Terasakiellaceae</taxon>
        <taxon>Terasakiella</taxon>
    </lineage>
</organism>
<dbReference type="STRING" id="1867952.MTBPR1_70075"/>
<sequence length="349" mass="38353">MLFKKVALATGCTFALIAGSAQAASPSNADVMEALKALQMKVEKLEKENQVLKAQGKPAGRYNDYSHLSPKNNDTKVSGKIGISYLRPSSNTFQYFQTDDGNDDMYQDTEQYHGFEPGYEAELNIPLEDSRWSLGVSGKYYANEMERHQFIGQTNAWRMGKNKEEVTNTALSADFRRILLDTDATYTLINEADGKFSFITGLRAGHMAGSVAYENITGTDRVNSKFGYTGLGPKIGMDANFAITDQLGFKTSVSGSVLVGRKDNQVTTNGDGDAKSSGFHAVPVFDTEVAGHYKIKTKDMDLVAEFGLQAEYWANAPSHYIATDDTTGAEQSHEDYLMFGPFARLKATF</sequence>
<dbReference type="EMBL" id="FLYE01000046">
    <property type="protein sequence ID" value="SCA57803.1"/>
    <property type="molecule type" value="Genomic_DNA"/>
</dbReference>
<proteinExistence type="predicted"/>
<evidence type="ECO:0000256" key="2">
    <source>
        <dbReference type="SAM" id="SignalP"/>
    </source>
</evidence>
<keyword evidence="2" id="KW-0732">Signal</keyword>
<feature type="coiled-coil region" evidence="1">
    <location>
        <begin position="28"/>
        <end position="55"/>
    </location>
</feature>
<keyword evidence="1" id="KW-0175">Coiled coil</keyword>
<accession>A0A1C3RKM6</accession>
<reference evidence="3 4" key="1">
    <citation type="submission" date="2016-07" db="EMBL/GenBank/DDBJ databases">
        <authorList>
            <person name="Lefevre C.T."/>
        </authorList>
    </citation>
    <scope>NUCLEOTIDE SEQUENCE [LARGE SCALE GENOMIC DNA]</scope>
    <source>
        <strain evidence="3">PR1</strain>
    </source>
</reference>
<feature type="chain" id="PRO_5008680870" evidence="2">
    <location>
        <begin position="24"/>
        <end position="349"/>
    </location>
</feature>
<evidence type="ECO:0000256" key="1">
    <source>
        <dbReference type="SAM" id="Coils"/>
    </source>
</evidence>
<evidence type="ECO:0000313" key="4">
    <source>
        <dbReference type="Proteomes" id="UP000231658"/>
    </source>
</evidence>
<feature type="signal peptide" evidence="2">
    <location>
        <begin position="1"/>
        <end position="23"/>
    </location>
</feature>
<dbReference type="Pfam" id="PF05150">
    <property type="entry name" value="Legionella_OMP"/>
    <property type="match status" value="1"/>
</dbReference>
<protein>
    <submittedName>
        <fullName evidence="3">Uncharacterized protein</fullName>
    </submittedName>
</protein>
<dbReference type="RefSeq" id="WP_069189812.1">
    <property type="nucleotide sequence ID" value="NZ_FLYE01000046.1"/>
</dbReference>